<feature type="non-terminal residue" evidence="2">
    <location>
        <position position="171"/>
    </location>
</feature>
<feature type="region of interest" description="Disordered" evidence="1">
    <location>
        <begin position="1"/>
        <end position="22"/>
    </location>
</feature>
<feature type="compositionally biased region" description="Polar residues" evidence="1">
    <location>
        <begin position="49"/>
        <end position="58"/>
    </location>
</feature>
<sequence length="171" mass="17761">MEANRAPSSGGRAALPVEPGNSSSLVDFFYTQAFPLSLLSDAAPGGSGLPNSFQPSPSQDEKTRGSQRAGPFSHVASPSPASLHRVSPLLEEEWAGAPRHRLQAETEEQGSEEGRHSVAREQSSPTAREEASCVEGSTKAVESHPLPHPTCVALLGETAAVGGSNGVILLL</sequence>
<evidence type="ECO:0000256" key="1">
    <source>
        <dbReference type="SAM" id="MobiDB-lite"/>
    </source>
</evidence>
<evidence type="ECO:0000313" key="2">
    <source>
        <dbReference type="EMBL" id="KFG53166.1"/>
    </source>
</evidence>
<accession>A0A086L948</accession>
<dbReference type="VEuPathDB" id="ToxoDB:TGFOU_288190A"/>
<reference evidence="2 3" key="1">
    <citation type="submission" date="2014-07" db="EMBL/GenBank/DDBJ databases">
        <authorList>
            <person name="Sibley D."/>
            <person name="Venepally P."/>
            <person name="Karamycheva S."/>
            <person name="Hadjithomas M."/>
            <person name="Khan A."/>
            <person name="Brunk B."/>
            <person name="Roos D."/>
            <person name="Caler E."/>
            <person name="Lorenzi H."/>
        </authorList>
    </citation>
    <scope>NUCLEOTIDE SEQUENCE [LARGE SCALE GENOMIC DNA]</scope>
    <source>
        <strain evidence="2 3">FOU</strain>
    </source>
</reference>
<evidence type="ECO:0000313" key="3">
    <source>
        <dbReference type="Proteomes" id="UP000028838"/>
    </source>
</evidence>
<feature type="region of interest" description="Disordered" evidence="1">
    <location>
        <begin position="39"/>
        <end position="146"/>
    </location>
</feature>
<organism evidence="2 3">
    <name type="scientific">Toxoplasma gondii FOU</name>
    <dbReference type="NCBI Taxonomy" id="943167"/>
    <lineage>
        <taxon>Eukaryota</taxon>
        <taxon>Sar</taxon>
        <taxon>Alveolata</taxon>
        <taxon>Apicomplexa</taxon>
        <taxon>Conoidasida</taxon>
        <taxon>Coccidia</taxon>
        <taxon>Eucoccidiorida</taxon>
        <taxon>Eimeriorina</taxon>
        <taxon>Sarcocystidae</taxon>
        <taxon>Toxoplasma</taxon>
    </lineage>
</organism>
<comment type="caution">
    <text evidence="2">The sequence shown here is derived from an EMBL/GenBank/DDBJ whole genome shotgun (WGS) entry which is preliminary data.</text>
</comment>
<gene>
    <name evidence="2" type="ORF">TGFOU_288190A</name>
</gene>
<dbReference type="Proteomes" id="UP000028838">
    <property type="component" value="Unassembled WGS sequence"/>
</dbReference>
<proteinExistence type="predicted"/>
<protein>
    <submittedName>
        <fullName evidence="2">Uncharacterized protein</fullName>
    </submittedName>
</protein>
<dbReference type="EMBL" id="AEYH02000970">
    <property type="protein sequence ID" value="KFG53166.1"/>
    <property type="molecule type" value="Genomic_DNA"/>
</dbReference>
<name>A0A086L948_TOXGO</name>
<dbReference type="AlphaFoldDB" id="A0A086L948"/>